<proteinExistence type="predicted"/>
<name>A0A016URT7_9BILA</name>
<feature type="region of interest" description="Disordered" evidence="1">
    <location>
        <begin position="39"/>
        <end position="69"/>
    </location>
</feature>
<evidence type="ECO:0000313" key="3">
    <source>
        <dbReference type="Proteomes" id="UP000024635"/>
    </source>
</evidence>
<gene>
    <name evidence="2" type="primary">Acey_s0030.g2106</name>
    <name evidence="2" type="ORF">Y032_0030g2106</name>
</gene>
<feature type="compositionally biased region" description="Polar residues" evidence="1">
    <location>
        <begin position="59"/>
        <end position="69"/>
    </location>
</feature>
<protein>
    <submittedName>
        <fullName evidence="2">Uncharacterized protein</fullName>
    </submittedName>
</protein>
<dbReference type="Proteomes" id="UP000024635">
    <property type="component" value="Unassembled WGS sequence"/>
</dbReference>
<organism evidence="2 3">
    <name type="scientific">Ancylostoma ceylanicum</name>
    <dbReference type="NCBI Taxonomy" id="53326"/>
    <lineage>
        <taxon>Eukaryota</taxon>
        <taxon>Metazoa</taxon>
        <taxon>Ecdysozoa</taxon>
        <taxon>Nematoda</taxon>
        <taxon>Chromadorea</taxon>
        <taxon>Rhabditida</taxon>
        <taxon>Rhabditina</taxon>
        <taxon>Rhabditomorpha</taxon>
        <taxon>Strongyloidea</taxon>
        <taxon>Ancylostomatidae</taxon>
        <taxon>Ancylostomatinae</taxon>
        <taxon>Ancylostoma</taxon>
    </lineage>
</organism>
<evidence type="ECO:0000256" key="1">
    <source>
        <dbReference type="SAM" id="MobiDB-lite"/>
    </source>
</evidence>
<accession>A0A016URT7</accession>
<reference evidence="3" key="1">
    <citation type="journal article" date="2015" name="Nat. Genet.">
        <title>The genome and transcriptome of the zoonotic hookworm Ancylostoma ceylanicum identify infection-specific gene families.</title>
        <authorList>
            <person name="Schwarz E.M."/>
            <person name="Hu Y."/>
            <person name="Antoshechkin I."/>
            <person name="Miller M.M."/>
            <person name="Sternberg P.W."/>
            <person name="Aroian R.V."/>
        </authorList>
    </citation>
    <scope>NUCLEOTIDE SEQUENCE</scope>
    <source>
        <strain evidence="3">HY135</strain>
    </source>
</reference>
<comment type="caution">
    <text evidence="2">The sequence shown here is derived from an EMBL/GenBank/DDBJ whole genome shotgun (WGS) entry which is preliminary data.</text>
</comment>
<feature type="compositionally biased region" description="Basic and acidic residues" evidence="1">
    <location>
        <begin position="39"/>
        <end position="49"/>
    </location>
</feature>
<evidence type="ECO:0000313" key="2">
    <source>
        <dbReference type="EMBL" id="EYC17522.1"/>
    </source>
</evidence>
<sequence>MCASDARMTHPSSMNCAQCHLSCIHTVGARFGRIAKDAYRSSPESDRGGSIRILCYPNGSDSDTLQMQL</sequence>
<dbReference type="AlphaFoldDB" id="A0A016URT7"/>
<dbReference type="EMBL" id="JARK01001366">
    <property type="protein sequence ID" value="EYC17522.1"/>
    <property type="molecule type" value="Genomic_DNA"/>
</dbReference>
<keyword evidence="3" id="KW-1185">Reference proteome</keyword>